<reference evidence="4 5" key="1">
    <citation type="submission" date="2016-02" db="EMBL/GenBank/DDBJ databases">
        <authorList>
            <consortium name="Pathogen Informatics"/>
        </authorList>
    </citation>
    <scope>NUCLEOTIDE SEQUENCE [LARGE SCALE GENOMIC DNA]</scope>
    <source>
        <strain evidence="4 5">RC20</strain>
    </source>
</reference>
<dbReference type="PANTHER" id="PTHR42866:SF2">
    <property type="entry name" value="3-DEOXY-MANNO-OCTULOSONATE CYTIDYLYLTRANSFERASE, MITOCHONDRIAL"/>
    <property type="match status" value="1"/>
</dbReference>
<dbReference type="AlphaFoldDB" id="A0A128EMZ8"/>
<dbReference type="Pfam" id="PF02348">
    <property type="entry name" value="CTP_transf_3"/>
    <property type="match status" value="1"/>
</dbReference>
<dbReference type="GO" id="GO:0009103">
    <property type="term" value="P:lipopolysaccharide biosynthetic process"/>
    <property type="evidence" value="ECO:0007669"/>
    <property type="project" value="UniProtKB-KW"/>
</dbReference>
<dbReference type="RefSeq" id="WP_075493343.1">
    <property type="nucleotide sequence ID" value="NZ_CP053844.1"/>
</dbReference>
<dbReference type="OrthoDB" id="9815559at2"/>
<keyword evidence="3" id="KW-0448">Lipopolysaccharide biosynthesis</keyword>
<proteinExistence type="predicted"/>
<dbReference type="Proteomes" id="UP000069632">
    <property type="component" value="Unassembled WGS sequence"/>
</dbReference>
<dbReference type="EC" id="2.7.7.38" evidence="4"/>
<evidence type="ECO:0000313" key="5">
    <source>
        <dbReference type="Proteomes" id="UP000069632"/>
    </source>
</evidence>
<evidence type="ECO:0000313" key="4">
    <source>
        <dbReference type="EMBL" id="CZE47240.1"/>
    </source>
</evidence>
<sequence>MIVIPARLGSTRFPNKILCDIFGLPMFIASAENAAKVDDVLIAVDDEKTFKIAKEYGFKAVMTNQNHQSGTDRINEAVQNHGLKDDEIIINLQADEPFFECENLAKFKEFATKAILKNGAFMASCFKLVDKDSAQNPNLVKVVLDECSNALYFSRSLIPYPREKCETFRGHIGIYAYSVKTLREFCSYQTSYLENIEKLEQLRALTNGKKIAMMKIKTKSVGIDTAADLEKALNLFKDRSKF</sequence>
<evidence type="ECO:0000256" key="1">
    <source>
        <dbReference type="ARBA" id="ARBA00022679"/>
    </source>
</evidence>
<dbReference type="InterPro" id="IPR003329">
    <property type="entry name" value="Cytidylyl_trans"/>
</dbReference>
<dbReference type="CDD" id="cd02517">
    <property type="entry name" value="CMP-KDO-Synthetase"/>
    <property type="match status" value="1"/>
</dbReference>
<organism evidence="4 5">
    <name type="scientific">Campylobacter geochelonis</name>
    <dbReference type="NCBI Taxonomy" id="1780362"/>
    <lineage>
        <taxon>Bacteria</taxon>
        <taxon>Pseudomonadati</taxon>
        <taxon>Campylobacterota</taxon>
        <taxon>Epsilonproteobacteria</taxon>
        <taxon>Campylobacterales</taxon>
        <taxon>Campylobacteraceae</taxon>
        <taxon>Campylobacter</taxon>
    </lineage>
</organism>
<gene>
    <name evidence="4" type="primary">kdsB</name>
    <name evidence="4" type="ORF">ERS672216_00795</name>
</gene>
<dbReference type="NCBIfam" id="TIGR00466">
    <property type="entry name" value="kdsB"/>
    <property type="match status" value="1"/>
</dbReference>
<dbReference type="GO" id="GO:0005829">
    <property type="term" value="C:cytosol"/>
    <property type="evidence" value="ECO:0007669"/>
    <property type="project" value="TreeGrafter"/>
</dbReference>
<evidence type="ECO:0000256" key="3">
    <source>
        <dbReference type="ARBA" id="ARBA00022985"/>
    </source>
</evidence>
<keyword evidence="2 4" id="KW-0548">Nucleotidyltransferase</keyword>
<dbReference type="SUPFAM" id="SSF53448">
    <property type="entry name" value="Nucleotide-diphospho-sugar transferases"/>
    <property type="match status" value="1"/>
</dbReference>
<dbReference type="PANTHER" id="PTHR42866">
    <property type="entry name" value="3-DEOXY-MANNO-OCTULOSONATE CYTIDYLYLTRANSFERASE"/>
    <property type="match status" value="1"/>
</dbReference>
<dbReference type="EMBL" id="FIZP01000002">
    <property type="protein sequence ID" value="CZE47240.1"/>
    <property type="molecule type" value="Genomic_DNA"/>
</dbReference>
<name>A0A128EMZ8_9BACT</name>
<keyword evidence="5" id="KW-1185">Reference proteome</keyword>
<dbReference type="GO" id="GO:0008690">
    <property type="term" value="F:3-deoxy-manno-octulosonate cytidylyltransferase activity"/>
    <property type="evidence" value="ECO:0007669"/>
    <property type="project" value="UniProtKB-EC"/>
</dbReference>
<dbReference type="Gene3D" id="3.90.550.10">
    <property type="entry name" value="Spore Coat Polysaccharide Biosynthesis Protein SpsA, Chain A"/>
    <property type="match status" value="1"/>
</dbReference>
<protein>
    <submittedName>
        <fullName evidence="4">3-deoxy-manno-octulosonate cytidylyltransferase</fullName>
        <ecNumber evidence="4">2.7.7.38</ecNumber>
    </submittedName>
</protein>
<evidence type="ECO:0000256" key="2">
    <source>
        <dbReference type="ARBA" id="ARBA00022695"/>
    </source>
</evidence>
<dbReference type="InterPro" id="IPR004528">
    <property type="entry name" value="KdsB"/>
</dbReference>
<accession>A0A128EMZ8</accession>
<dbReference type="InterPro" id="IPR029044">
    <property type="entry name" value="Nucleotide-diphossugar_trans"/>
</dbReference>
<keyword evidence="1 4" id="KW-0808">Transferase</keyword>
<dbReference type="NCBIfam" id="NF003952">
    <property type="entry name" value="PRK05450.1-5"/>
    <property type="match status" value="1"/>
</dbReference>